<evidence type="ECO:0000256" key="5">
    <source>
        <dbReference type="ARBA" id="ARBA00022801"/>
    </source>
</evidence>
<dbReference type="RefSeq" id="WP_281488418.1">
    <property type="nucleotide sequence ID" value="NZ_JASATX010000002.1"/>
</dbReference>
<dbReference type="Proteomes" id="UP001321506">
    <property type="component" value="Unassembled WGS sequence"/>
</dbReference>
<dbReference type="PANTHER" id="PTHR43620">
    <property type="entry name" value="GLYCEROPHOSPHORYL DIESTER PHOSPHODIESTERASE"/>
    <property type="match status" value="1"/>
</dbReference>
<dbReference type="Gene3D" id="3.20.20.190">
    <property type="entry name" value="Phosphatidylinositol (PI) phosphodiesterase"/>
    <property type="match status" value="1"/>
</dbReference>
<protein>
    <recommendedName>
        <fullName evidence="2">glycerophosphodiester phosphodiesterase</fullName>
        <ecNumber evidence="2">3.1.4.46</ecNumber>
    </recommendedName>
</protein>
<dbReference type="GO" id="GO:0008889">
    <property type="term" value="F:glycerophosphodiester phosphodiesterase activity"/>
    <property type="evidence" value="ECO:0007669"/>
    <property type="project" value="UniProtKB-EC"/>
</dbReference>
<keyword evidence="4" id="KW-0319">Glycerol metabolism</keyword>
<dbReference type="PANTHER" id="PTHR43620:SF7">
    <property type="entry name" value="GLYCEROPHOSPHODIESTER PHOSPHODIESTERASE GDPD5-RELATED"/>
    <property type="match status" value="1"/>
</dbReference>
<sequence length="375" mass="41377">MRALGTPLVIGHRGASGYRPEHTRTAYRLAFALGADAVEPDIVATRDGVLVLRHENEISQTTDVATRREFADRRTTKSIDGESVTGWFTEDFTWPELATLRAVERLPGIRSSNATFDGLDPIMRLSDLLPLIDEASDAAGRPLRLVAELKHATYFESIGLPLDELFATEVAGWVRDETLITESFEQSVLDKLIIRGVPGKKIYLHEATGAAADLVARDGRSARTYEQQRSEADLAELARNGIHGISVDKAVLLEDAASRQPRGRGSGEPASSIRLGGLTREPLTGRALVERAHAHGLEVYSWTLRPENRFLLKRHRGKGSAADWGDWRAEFEAVLSTGVDGVFADHPDLVLDAIERSRLSRDERLSRTSRERTGD</sequence>
<evidence type="ECO:0000256" key="3">
    <source>
        <dbReference type="ARBA" id="ARBA00022729"/>
    </source>
</evidence>
<dbReference type="EC" id="3.1.4.46" evidence="2"/>
<feature type="domain" description="GP-PDE" evidence="7">
    <location>
        <begin position="7"/>
        <end position="354"/>
    </location>
</feature>
<evidence type="ECO:0000256" key="4">
    <source>
        <dbReference type="ARBA" id="ARBA00022798"/>
    </source>
</evidence>
<keyword evidence="9" id="KW-1185">Reference proteome</keyword>
<keyword evidence="3" id="KW-0732">Signal</keyword>
<dbReference type="Pfam" id="PF03009">
    <property type="entry name" value="GDPD"/>
    <property type="match status" value="1"/>
</dbReference>
<dbReference type="GO" id="GO:0006629">
    <property type="term" value="P:lipid metabolic process"/>
    <property type="evidence" value="ECO:0007669"/>
    <property type="project" value="InterPro"/>
</dbReference>
<dbReference type="EMBL" id="JASATX010000002">
    <property type="protein sequence ID" value="MDI2098637.1"/>
    <property type="molecule type" value="Genomic_DNA"/>
</dbReference>
<dbReference type="GO" id="GO:0042597">
    <property type="term" value="C:periplasmic space"/>
    <property type="evidence" value="ECO:0007669"/>
    <property type="project" value="TreeGrafter"/>
</dbReference>
<comment type="catalytic activity">
    <reaction evidence="6">
        <text>a sn-glycero-3-phosphodiester + H2O = an alcohol + sn-glycerol 3-phosphate + H(+)</text>
        <dbReference type="Rhea" id="RHEA:12969"/>
        <dbReference type="ChEBI" id="CHEBI:15377"/>
        <dbReference type="ChEBI" id="CHEBI:15378"/>
        <dbReference type="ChEBI" id="CHEBI:30879"/>
        <dbReference type="ChEBI" id="CHEBI:57597"/>
        <dbReference type="ChEBI" id="CHEBI:83408"/>
        <dbReference type="EC" id="3.1.4.46"/>
    </reaction>
</comment>
<reference evidence="8 9" key="1">
    <citation type="submission" date="2023-04" db="EMBL/GenBank/DDBJ databases">
        <title>Klugiella caeni sp. nov. isolated from the sludge of biochemical tank.</title>
        <authorList>
            <person name="Geng K."/>
        </authorList>
    </citation>
    <scope>NUCLEOTIDE SEQUENCE [LARGE SCALE GENOMIC DNA]</scope>
    <source>
        <strain evidence="8 9">YN-L-19</strain>
    </source>
</reference>
<evidence type="ECO:0000256" key="6">
    <source>
        <dbReference type="ARBA" id="ARBA00047512"/>
    </source>
</evidence>
<dbReference type="PROSITE" id="PS51704">
    <property type="entry name" value="GP_PDE"/>
    <property type="match status" value="1"/>
</dbReference>
<name>A0AAW6TAN8_9MICO</name>
<comment type="caution">
    <text evidence="8">The sequence shown here is derived from an EMBL/GenBank/DDBJ whole genome shotgun (WGS) entry which is preliminary data.</text>
</comment>
<evidence type="ECO:0000313" key="9">
    <source>
        <dbReference type="Proteomes" id="UP001321506"/>
    </source>
</evidence>
<evidence type="ECO:0000256" key="2">
    <source>
        <dbReference type="ARBA" id="ARBA00012247"/>
    </source>
</evidence>
<evidence type="ECO:0000256" key="1">
    <source>
        <dbReference type="ARBA" id="ARBA00007277"/>
    </source>
</evidence>
<dbReference type="SUPFAM" id="SSF51695">
    <property type="entry name" value="PLC-like phosphodiesterases"/>
    <property type="match status" value="1"/>
</dbReference>
<dbReference type="GO" id="GO:0006071">
    <property type="term" value="P:glycerol metabolic process"/>
    <property type="evidence" value="ECO:0007669"/>
    <property type="project" value="UniProtKB-KW"/>
</dbReference>
<organism evidence="8 9">
    <name type="scientific">Ruicaihuangia caeni</name>
    <dbReference type="NCBI Taxonomy" id="3042517"/>
    <lineage>
        <taxon>Bacteria</taxon>
        <taxon>Bacillati</taxon>
        <taxon>Actinomycetota</taxon>
        <taxon>Actinomycetes</taxon>
        <taxon>Micrococcales</taxon>
        <taxon>Microbacteriaceae</taxon>
        <taxon>Ruicaihuangia</taxon>
    </lineage>
</organism>
<accession>A0AAW6TAN8</accession>
<gene>
    <name evidence="8" type="ORF">QF206_06625</name>
</gene>
<dbReference type="InterPro" id="IPR030395">
    <property type="entry name" value="GP_PDE_dom"/>
</dbReference>
<keyword evidence="5" id="KW-0378">Hydrolase</keyword>
<dbReference type="InterPro" id="IPR017946">
    <property type="entry name" value="PLC-like_Pdiesterase_TIM-brl"/>
</dbReference>
<proteinExistence type="inferred from homology"/>
<evidence type="ECO:0000313" key="8">
    <source>
        <dbReference type="EMBL" id="MDI2098637.1"/>
    </source>
</evidence>
<evidence type="ECO:0000259" key="7">
    <source>
        <dbReference type="PROSITE" id="PS51704"/>
    </source>
</evidence>
<comment type="similarity">
    <text evidence="1">Belongs to the glycerophosphoryl diester phosphodiesterase family.</text>
</comment>
<dbReference type="AlphaFoldDB" id="A0AAW6TAN8"/>